<accession>A0A6C0AUC3</accession>
<evidence type="ECO:0000313" key="1">
    <source>
        <dbReference type="EMBL" id="QHS82960.1"/>
    </source>
</evidence>
<dbReference type="EMBL" id="MN740864">
    <property type="protein sequence ID" value="QHS82960.1"/>
    <property type="molecule type" value="Genomic_DNA"/>
</dbReference>
<proteinExistence type="predicted"/>
<name>A0A6C0AUC3_9ZZZZ</name>
<organism evidence="1">
    <name type="scientific">viral metagenome</name>
    <dbReference type="NCBI Taxonomy" id="1070528"/>
    <lineage>
        <taxon>unclassified sequences</taxon>
        <taxon>metagenomes</taxon>
        <taxon>organismal metagenomes</taxon>
    </lineage>
</organism>
<sequence>MPQQAKSAGTAAHSAAAPPLEAAWQGVPTSLPSPPVCVNRTGGTLHTWETRDAPRLYAVRHALREAHAAAVNLRAARNTASTLEWRVPLADAAHLQRVVRALWSATGGRAVDHAADHTAARGSPAVGMAWTPGAWHHEQRSTYALYDGRRVQQTTTLAPPTAAHLGAAAAACRVPRLKQTLQHAAQVLRACSAPVDALHAQQSLLTWLLAHPDAAQEVLACTPSAKTPSAARPAPPRQHVYMPVRTRVEERVVAPHAGNDVLRHVYADCGVQAHHVVTRAVDAAAVPAIVLPTRATLVQRLAVHAAWDGAALRRWSVSVERCARGDSMHAADAALREERCTYAVVVRLKVGAAAEPSAHLVQMALRVMQHATNLARRTSNSDVA</sequence>
<dbReference type="AlphaFoldDB" id="A0A6C0AUC3"/>
<reference evidence="1" key="1">
    <citation type="journal article" date="2020" name="Nature">
        <title>Giant virus diversity and host interactions through global metagenomics.</title>
        <authorList>
            <person name="Schulz F."/>
            <person name="Roux S."/>
            <person name="Paez-Espino D."/>
            <person name="Jungbluth S."/>
            <person name="Walsh D.A."/>
            <person name="Denef V.J."/>
            <person name="McMahon K.D."/>
            <person name="Konstantinidis K.T."/>
            <person name="Eloe-Fadrosh E.A."/>
            <person name="Kyrpides N.C."/>
            <person name="Woyke T."/>
        </authorList>
    </citation>
    <scope>NUCLEOTIDE SEQUENCE</scope>
    <source>
        <strain evidence="1">GVMAG-S-1103017-74</strain>
    </source>
</reference>
<protein>
    <submittedName>
        <fullName evidence="1">Uncharacterized protein</fullName>
    </submittedName>
</protein>